<feature type="transmembrane region" description="Helical" evidence="6">
    <location>
        <begin position="264"/>
        <end position="283"/>
    </location>
</feature>
<evidence type="ECO:0000313" key="9">
    <source>
        <dbReference type="Proteomes" id="UP000238081"/>
    </source>
</evidence>
<evidence type="ECO:0000256" key="4">
    <source>
        <dbReference type="ARBA" id="ARBA00022989"/>
    </source>
</evidence>
<dbReference type="Gene3D" id="3.40.1710.10">
    <property type="entry name" value="abc type-2 transporter like domain"/>
    <property type="match status" value="1"/>
</dbReference>
<comment type="caution">
    <text evidence="8">The sequence shown here is derived from an EMBL/GenBank/DDBJ whole genome shotgun (WGS) entry which is preliminary data.</text>
</comment>
<evidence type="ECO:0000256" key="5">
    <source>
        <dbReference type="ARBA" id="ARBA00023136"/>
    </source>
</evidence>
<dbReference type="PANTHER" id="PTHR30294:SF29">
    <property type="entry name" value="MULTIDRUG ABC TRANSPORTER PERMEASE YBHS-RELATED"/>
    <property type="match status" value="1"/>
</dbReference>
<keyword evidence="4 6" id="KW-1133">Transmembrane helix</keyword>
<keyword evidence="2" id="KW-1003">Cell membrane</keyword>
<dbReference type="GO" id="GO:0140359">
    <property type="term" value="F:ABC-type transporter activity"/>
    <property type="evidence" value="ECO:0007669"/>
    <property type="project" value="InterPro"/>
</dbReference>
<protein>
    <recommendedName>
        <fullName evidence="7">ABC-2 type transporter transmembrane domain-containing protein</fullName>
    </recommendedName>
</protein>
<reference evidence="8 9" key="1">
    <citation type="submission" date="2016-01" db="EMBL/GenBank/DDBJ databases">
        <title>Characterization of the Clostridium difficile lineages that are prevalent in Hong Kong and China.</title>
        <authorList>
            <person name="Kwok J.S.-L."/>
            <person name="Lam W.-Y."/>
            <person name="Ip M."/>
            <person name="Chan T.-F."/>
            <person name="Hawkey P.M."/>
            <person name="Tsui S.K.-W."/>
        </authorList>
    </citation>
    <scope>NUCLEOTIDE SEQUENCE [LARGE SCALE GENOMIC DNA]</scope>
    <source>
        <strain evidence="8 9">300064</strain>
    </source>
</reference>
<dbReference type="Proteomes" id="UP000238081">
    <property type="component" value="Unassembled WGS sequence"/>
</dbReference>
<keyword evidence="3 6" id="KW-0812">Transmembrane</keyword>
<feature type="transmembrane region" description="Helical" evidence="6">
    <location>
        <begin position="295"/>
        <end position="317"/>
    </location>
</feature>
<sequence>MKSKIIYGIDKIVDIKDSVNKKTENLKEEIRKTSIYNNKLGQFFRKLYNFIYEHLLKHKYMIIPIVILLVLPPGLSILLGLEFCKNPVDNVPTIIVNHDNSSTIQSLIQMIEDNDVFDVVIHSNDDDDIEKYIDNGTAMAGLIIPEDFSDNLLNGKEATILSFVDGSVTSPSSAAKGAISETLGTLKSGYLMKLAEGKFGMTPQNAQNLISPMGYNYRFLGNPTKNMSIFMMEGIVLNCMQIAVAIAGSFISEKKNYLKLIGKGVIIGLLGALSSLICMYTQIKYFNIPYRGTVLGGVLLTVLCNLGWTFFGIILNYSKKGNRLEAASSCGIVSMTMLFSGYTFPVLAMPEFFSKIVNFMPNTHFIIPIRDISLLGFTYGDVLVHVIWLLKFALLMFALVTLQFVLSKIPKREKSSKSKETVNDEKEVLEDIHGIDSNNGQLIKVNNKGGVQ</sequence>
<feature type="domain" description="ABC-2 type transporter transmembrane" evidence="7">
    <location>
        <begin position="62"/>
        <end position="401"/>
    </location>
</feature>
<feature type="transmembrane region" description="Helical" evidence="6">
    <location>
        <begin position="229"/>
        <end position="252"/>
    </location>
</feature>
<dbReference type="PANTHER" id="PTHR30294">
    <property type="entry name" value="MEMBRANE COMPONENT OF ABC TRANSPORTER YHHJ-RELATED"/>
    <property type="match status" value="1"/>
</dbReference>
<dbReference type="RefSeq" id="WP_027635770.1">
    <property type="nucleotide sequence ID" value="NZ_CANCWB010000001.1"/>
</dbReference>
<evidence type="ECO:0000256" key="2">
    <source>
        <dbReference type="ARBA" id="ARBA00022475"/>
    </source>
</evidence>
<keyword evidence="5 6" id="KW-0472">Membrane</keyword>
<evidence type="ECO:0000256" key="6">
    <source>
        <dbReference type="SAM" id="Phobius"/>
    </source>
</evidence>
<feature type="transmembrane region" description="Helical" evidence="6">
    <location>
        <begin position="60"/>
        <end position="81"/>
    </location>
</feature>
<feature type="transmembrane region" description="Helical" evidence="6">
    <location>
        <begin position="382"/>
        <end position="406"/>
    </location>
</feature>
<evidence type="ECO:0000313" key="8">
    <source>
        <dbReference type="EMBL" id="PPV18045.1"/>
    </source>
</evidence>
<name>A0A2S7FFM4_CLOBU</name>
<evidence type="ECO:0000259" key="7">
    <source>
        <dbReference type="Pfam" id="PF12698"/>
    </source>
</evidence>
<dbReference type="InterPro" id="IPR013525">
    <property type="entry name" value="ABC2_TM"/>
</dbReference>
<evidence type="ECO:0000256" key="3">
    <source>
        <dbReference type="ARBA" id="ARBA00022692"/>
    </source>
</evidence>
<dbReference type="InterPro" id="IPR051449">
    <property type="entry name" value="ABC-2_transporter_component"/>
</dbReference>
<feature type="transmembrane region" description="Helical" evidence="6">
    <location>
        <begin position="324"/>
        <end position="344"/>
    </location>
</feature>
<dbReference type="AlphaFoldDB" id="A0A2S7FFM4"/>
<dbReference type="GO" id="GO:0005886">
    <property type="term" value="C:plasma membrane"/>
    <property type="evidence" value="ECO:0007669"/>
    <property type="project" value="UniProtKB-SubCell"/>
</dbReference>
<gene>
    <name evidence="8" type="ORF">AWN73_01165</name>
</gene>
<organism evidence="8 9">
    <name type="scientific">Clostridium butyricum</name>
    <dbReference type="NCBI Taxonomy" id="1492"/>
    <lineage>
        <taxon>Bacteria</taxon>
        <taxon>Bacillati</taxon>
        <taxon>Bacillota</taxon>
        <taxon>Clostridia</taxon>
        <taxon>Eubacteriales</taxon>
        <taxon>Clostridiaceae</taxon>
        <taxon>Clostridium</taxon>
    </lineage>
</organism>
<dbReference type="Pfam" id="PF12698">
    <property type="entry name" value="ABC2_membrane_3"/>
    <property type="match status" value="1"/>
</dbReference>
<comment type="subcellular location">
    <subcellularLocation>
        <location evidence="1">Cell membrane</location>
        <topology evidence="1">Multi-pass membrane protein</topology>
    </subcellularLocation>
</comment>
<accession>A0A2S7FFM4</accession>
<evidence type="ECO:0000256" key="1">
    <source>
        <dbReference type="ARBA" id="ARBA00004651"/>
    </source>
</evidence>
<proteinExistence type="predicted"/>
<dbReference type="EMBL" id="LRDH01000001">
    <property type="protein sequence ID" value="PPV18045.1"/>
    <property type="molecule type" value="Genomic_DNA"/>
</dbReference>